<dbReference type="AlphaFoldDB" id="A0A7Y6C9T7"/>
<evidence type="ECO:0000313" key="2">
    <source>
        <dbReference type="Proteomes" id="UP000540128"/>
    </source>
</evidence>
<evidence type="ECO:0000313" key="1">
    <source>
        <dbReference type="EMBL" id="NUV29661.1"/>
    </source>
</evidence>
<dbReference type="RefSeq" id="WP_175457796.1">
    <property type="nucleotide sequence ID" value="NZ_JAANNT010000011.1"/>
</dbReference>
<dbReference type="EMBL" id="JAANNT010000011">
    <property type="protein sequence ID" value="NUV29661.1"/>
    <property type="molecule type" value="Genomic_DNA"/>
</dbReference>
<keyword evidence="2" id="KW-1185">Reference proteome</keyword>
<organism evidence="1 2">
    <name type="scientific">Streptomyces odorifer</name>
    <dbReference type="NCBI Taxonomy" id="53450"/>
    <lineage>
        <taxon>Bacteria</taxon>
        <taxon>Bacillati</taxon>
        <taxon>Actinomycetota</taxon>
        <taxon>Actinomycetes</taxon>
        <taxon>Kitasatosporales</taxon>
        <taxon>Streptomycetaceae</taxon>
        <taxon>Streptomyces</taxon>
        <taxon>Streptomyces albidoflavus group</taxon>
    </lineage>
</organism>
<accession>A0A7Y6C9T7</accession>
<protein>
    <submittedName>
        <fullName evidence="1">Uncharacterized protein</fullName>
    </submittedName>
</protein>
<gene>
    <name evidence="1" type="ORF">G6W59_15255</name>
</gene>
<dbReference type="Proteomes" id="UP000540128">
    <property type="component" value="Unassembled WGS sequence"/>
</dbReference>
<sequence length="82" mass="8904">MKIAEISGRQYRIFMVASIHEDASYVECRAMDNGDCVCEIRIDSPEGLYLMPMASEADVDVVAETIAYAKEVARPSAGAASN</sequence>
<proteinExistence type="predicted"/>
<name>A0A7Y6C9T7_9ACTN</name>
<comment type="caution">
    <text evidence="1">The sequence shown here is derived from an EMBL/GenBank/DDBJ whole genome shotgun (WGS) entry which is preliminary data.</text>
</comment>
<reference evidence="1 2" key="1">
    <citation type="submission" date="2020-03" db="EMBL/GenBank/DDBJ databases">
        <title>Complete genome sequence of sixteen Streptomyces strains facilitates identification of candidate genes involved in plant growth-promotion in grain legumes and cereals.</title>
        <authorList>
            <person name="Gopalakrishnan S."/>
            <person name="Thakur V."/>
            <person name="Saxena R."/>
            <person name="Vadlamudi S."/>
            <person name="Purohit S."/>
            <person name="Kumar V."/>
            <person name="Rathore A."/>
            <person name="Chitikineni A."/>
            <person name="Varshney R.K."/>
        </authorList>
    </citation>
    <scope>NUCLEOTIDE SEQUENCE [LARGE SCALE GENOMIC DNA]</scope>
    <source>
        <strain evidence="1 2">KAI-180</strain>
    </source>
</reference>